<evidence type="ECO:0000313" key="3">
    <source>
        <dbReference type="Proteomes" id="UP000182284"/>
    </source>
</evidence>
<evidence type="ECO:0000256" key="1">
    <source>
        <dbReference type="SAM" id="Phobius"/>
    </source>
</evidence>
<dbReference type="AlphaFoldDB" id="A0A1G7UHP3"/>
<reference evidence="2 3" key="1">
    <citation type="submission" date="2016-10" db="EMBL/GenBank/DDBJ databases">
        <authorList>
            <person name="de Groot N.N."/>
        </authorList>
    </citation>
    <scope>NUCLEOTIDE SEQUENCE [LARGE SCALE GENOMIC DNA]</scope>
    <source>
        <strain evidence="2 3">DSM 27375</strain>
    </source>
</reference>
<keyword evidence="1" id="KW-0472">Membrane</keyword>
<organism evidence="2 3">
    <name type="scientific">Celeribacter baekdonensis</name>
    <dbReference type="NCBI Taxonomy" id="875171"/>
    <lineage>
        <taxon>Bacteria</taxon>
        <taxon>Pseudomonadati</taxon>
        <taxon>Pseudomonadota</taxon>
        <taxon>Alphaproteobacteria</taxon>
        <taxon>Rhodobacterales</taxon>
        <taxon>Roseobacteraceae</taxon>
        <taxon>Celeribacter</taxon>
    </lineage>
</organism>
<dbReference type="EMBL" id="FNBL01000022">
    <property type="protein sequence ID" value="SDG46290.1"/>
    <property type="molecule type" value="Genomic_DNA"/>
</dbReference>
<feature type="transmembrane region" description="Helical" evidence="1">
    <location>
        <begin position="37"/>
        <end position="56"/>
    </location>
</feature>
<evidence type="ECO:0000313" key="2">
    <source>
        <dbReference type="EMBL" id="SDG46290.1"/>
    </source>
</evidence>
<dbReference type="Proteomes" id="UP000182284">
    <property type="component" value="Unassembled WGS sequence"/>
</dbReference>
<accession>A0A1G7UHP3</accession>
<proteinExistence type="predicted"/>
<sequence length="75" mass="7733">MKGKPMVVGLILFSSLVAALMTGLGLAFGMPIWAALITYAVVGSLTLLCAAAVLYARAPATSNQDCDHHKDLATA</sequence>
<name>A0A1G7UHP3_9RHOB</name>
<keyword evidence="1" id="KW-1133">Transmembrane helix</keyword>
<protein>
    <submittedName>
        <fullName evidence="2">Uncharacterized protein</fullName>
    </submittedName>
</protein>
<keyword evidence="1" id="KW-0812">Transmembrane</keyword>
<gene>
    <name evidence="2" type="ORF">SAMN04488117_12214</name>
</gene>